<accession>A0ABX8H1T6</accession>
<dbReference type="InterPro" id="IPR050712">
    <property type="entry name" value="NAD(P)H-dep_reductase"/>
</dbReference>
<reference evidence="2 3" key="1">
    <citation type="submission" date="2021-05" db="EMBL/GenBank/DDBJ databases">
        <title>Comparative genomic studies on the polysaccharide-degrading batcterial strains of the Flammeovirga genus.</title>
        <authorList>
            <person name="Zewei F."/>
            <person name="Zheng Z."/>
            <person name="Yu L."/>
            <person name="Ruyue G."/>
            <person name="Yanhong M."/>
            <person name="Yuanyuan C."/>
            <person name="Jingyan G."/>
            <person name="Wenjun H."/>
        </authorList>
    </citation>
    <scope>NUCLEOTIDE SEQUENCE [LARGE SCALE GENOMIC DNA]</scope>
    <source>
        <strain evidence="2 3">YS10</strain>
    </source>
</reference>
<name>A0ABX8H1T6_9BACT</name>
<evidence type="ECO:0000259" key="1">
    <source>
        <dbReference type="Pfam" id="PF03358"/>
    </source>
</evidence>
<dbReference type="PANTHER" id="PTHR30543">
    <property type="entry name" value="CHROMATE REDUCTASE"/>
    <property type="match status" value="1"/>
</dbReference>
<evidence type="ECO:0000313" key="2">
    <source>
        <dbReference type="EMBL" id="QWG09381.1"/>
    </source>
</evidence>
<dbReference type="PANTHER" id="PTHR30543:SF21">
    <property type="entry name" value="NAD(P)H-DEPENDENT FMN REDUCTASE LOT6"/>
    <property type="match status" value="1"/>
</dbReference>
<gene>
    <name evidence="2" type="ORF">KM029_22505</name>
</gene>
<feature type="domain" description="NADPH-dependent FMN reductase-like" evidence="1">
    <location>
        <begin position="3"/>
        <end position="139"/>
    </location>
</feature>
<dbReference type="SUPFAM" id="SSF52218">
    <property type="entry name" value="Flavoproteins"/>
    <property type="match status" value="1"/>
</dbReference>
<dbReference type="RefSeq" id="WP_144076056.1">
    <property type="nucleotide sequence ID" value="NZ_CP076129.1"/>
</dbReference>
<sequence length="185" mass="20902">MKKIITFGASNSKESINSTLATFVARQIEDIKYEVLDLNDFEMPIYSIDREKSSGIPTLATVFKEKIKEADGIVISFAEHNGIFSSAYKNIYDWVSRIDQNVWDNKPMFLLATSPGQRGGSSVLNFASTMYKYANTNTVISFSLPSFYENFDVNKGIKDDSLSTQFQQQLTLFTQALKTEKEVII</sequence>
<dbReference type="Proteomes" id="UP000682802">
    <property type="component" value="Chromosome 2"/>
</dbReference>
<proteinExistence type="predicted"/>
<dbReference type="EMBL" id="CP076129">
    <property type="protein sequence ID" value="QWG09381.1"/>
    <property type="molecule type" value="Genomic_DNA"/>
</dbReference>
<dbReference type="InterPro" id="IPR005025">
    <property type="entry name" value="FMN_Rdtase-like_dom"/>
</dbReference>
<dbReference type="Pfam" id="PF03358">
    <property type="entry name" value="FMN_red"/>
    <property type="match status" value="1"/>
</dbReference>
<evidence type="ECO:0000313" key="3">
    <source>
        <dbReference type="Proteomes" id="UP000682802"/>
    </source>
</evidence>
<dbReference type="InterPro" id="IPR029039">
    <property type="entry name" value="Flavoprotein-like_sf"/>
</dbReference>
<dbReference type="Gene3D" id="3.40.50.360">
    <property type="match status" value="1"/>
</dbReference>
<keyword evidence="3" id="KW-1185">Reference proteome</keyword>
<protein>
    <submittedName>
        <fullName evidence="2">NAD(P)H-dependent oxidoreductase</fullName>
    </submittedName>
</protein>
<organism evidence="2 3">
    <name type="scientific">Flammeovirga kamogawensis</name>
    <dbReference type="NCBI Taxonomy" id="373891"/>
    <lineage>
        <taxon>Bacteria</taxon>
        <taxon>Pseudomonadati</taxon>
        <taxon>Bacteroidota</taxon>
        <taxon>Cytophagia</taxon>
        <taxon>Cytophagales</taxon>
        <taxon>Flammeovirgaceae</taxon>
        <taxon>Flammeovirga</taxon>
    </lineage>
</organism>